<keyword evidence="3" id="KW-1185">Reference proteome</keyword>
<evidence type="ECO:0000256" key="1">
    <source>
        <dbReference type="SAM" id="MobiDB-lite"/>
    </source>
</evidence>
<organism evidence="2 3">
    <name type="scientific">Candida albicans (strain WO-1)</name>
    <name type="common">Yeast</name>
    <dbReference type="NCBI Taxonomy" id="294748"/>
    <lineage>
        <taxon>Eukaryota</taxon>
        <taxon>Fungi</taxon>
        <taxon>Dikarya</taxon>
        <taxon>Ascomycota</taxon>
        <taxon>Saccharomycotina</taxon>
        <taxon>Pichiomycetes</taxon>
        <taxon>Debaryomycetaceae</taxon>
        <taxon>Candida/Lodderomyces clade</taxon>
        <taxon>Candida</taxon>
    </lineage>
</organism>
<accession>C4YDH0</accession>
<evidence type="ECO:0000313" key="3">
    <source>
        <dbReference type="Proteomes" id="UP000001429"/>
    </source>
</evidence>
<dbReference type="PaxDb" id="5476-C4YDH0"/>
<gene>
    <name evidence="2" type="ORF">CAWG_00565</name>
</gene>
<dbReference type="HOGENOM" id="CLU_1722117_0_0_1"/>
<reference evidence="2 3" key="1">
    <citation type="journal article" date="2009" name="Nature">
        <title>Evolution of pathogenicity and sexual reproduction in eight Candida genomes.</title>
        <authorList>
            <person name="Butler G."/>
            <person name="Rasmussen M.D."/>
            <person name="Lin M.F."/>
            <person name="Santos M.A."/>
            <person name="Sakthikumar S."/>
            <person name="Munro C.A."/>
            <person name="Rheinbay E."/>
            <person name="Grabherr M."/>
            <person name="Forche A."/>
            <person name="Reedy J.L."/>
            <person name="Agrafioti I."/>
            <person name="Arnaud M.B."/>
            <person name="Bates S."/>
            <person name="Brown A.J."/>
            <person name="Brunke S."/>
            <person name="Costanzo M.C."/>
            <person name="Fitzpatrick D.A."/>
            <person name="de Groot P.W."/>
            <person name="Harris D."/>
            <person name="Hoyer L.L."/>
            <person name="Hube B."/>
            <person name="Klis F.M."/>
            <person name="Kodira C."/>
            <person name="Lennard N."/>
            <person name="Logue M.E."/>
            <person name="Martin R."/>
            <person name="Neiman A.M."/>
            <person name="Nikolaou E."/>
            <person name="Quail M.A."/>
            <person name="Quinn J."/>
            <person name="Santos M.C."/>
            <person name="Schmitzberger F.F."/>
            <person name="Sherlock G."/>
            <person name="Shah P."/>
            <person name="Silverstein K.A."/>
            <person name="Skrzypek M.S."/>
            <person name="Soll D."/>
            <person name="Staggs R."/>
            <person name="Stansfield I."/>
            <person name="Stumpf M.P."/>
            <person name="Sudbery P.E."/>
            <person name="Srikantha T."/>
            <person name="Zeng Q."/>
            <person name="Berman J."/>
            <person name="Berriman M."/>
            <person name="Heitman J."/>
            <person name="Gow N.A."/>
            <person name="Lorenz M.C."/>
            <person name="Birren B.W."/>
            <person name="Kellis M."/>
            <person name="Cuomo C.A."/>
        </authorList>
    </citation>
    <scope>NUCLEOTIDE SEQUENCE [LARGE SCALE GENOMIC DNA]</scope>
    <source>
        <strain evidence="2 3">WO-1</strain>
    </source>
</reference>
<feature type="region of interest" description="Disordered" evidence="1">
    <location>
        <begin position="59"/>
        <end position="98"/>
    </location>
</feature>
<feature type="compositionally biased region" description="Polar residues" evidence="1">
    <location>
        <begin position="60"/>
        <end position="76"/>
    </location>
</feature>
<dbReference type="VEuPathDB" id="FungiDB:CAWG_00565"/>
<dbReference type="EMBL" id="CH672346">
    <property type="protein sequence ID" value="EEQ42356.1"/>
    <property type="molecule type" value="Genomic_DNA"/>
</dbReference>
<sequence>MINTDTVVLQVMTEKQTAQYNQPPQQQVYAQPRQQVYTQPTKAYEQQYQQQLYEQAPQEGSSCQHQYQQPQVTLTHQKQYQQSQPMQNQQPYVQPAPTYQQSQTPKFCNFFSFYKQLIASLLTSKIFFLFCNEKSHLESSFKQDEQPTWLQN</sequence>
<dbReference type="Proteomes" id="UP000001429">
    <property type="component" value="Chromosome 1"/>
</dbReference>
<feature type="compositionally biased region" description="Low complexity" evidence="1">
    <location>
        <begin position="77"/>
        <end position="95"/>
    </location>
</feature>
<evidence type="ECO:0000313" key="2">
    <source>
        <dbReference type="EMBL" id="EEQ42356.1"/>
    </source>
</evidence>
<proteinExistence type="predicted"/>
<name>C4YDH0_CANAW</name>
<protein>
    <submittedName>
        <fullName evidence="2">Uncharacterized protein</fullName>
    </submittedName>
</protein>
<dbReference type="AlphaFoldDB" id="C4YDH0"/>